<evidence type="ECO:0000313" key="2">
    <source>
        <dbReference type="EMBL" id="GMI18790.1"/>
    </source>
</evidence>
<dbReference type="SUPFAM" id="SSF160532">
    <property type="entry name" value="Ava3019-like"/>
    <property type="match status" value="1"/>
</dbReference>
<keyword evidence="3" id="KW-1185">Reference proteome</keyword>
<sequence length="216" mass="23888">MHLLLLVTCVLASLTVVQPLSVPSNSFSSASINNNHDNNPMNIETAREYLDLYDTILNASPHSRSPSTFLSTSSADELSLPLLRTCVTYLSNLSTRTQLGICSNTPQEGINTLKRWTEELELRKGLLIGLDENGVAVDTRKWSGIYIKYSTGGAATFSQLRSLNRGFLGLHKPGDALCESYDGEWRGVYFSVELEGLEDGWRQWGVLPEGLFDDLV</sequence>
<gene>
    <name evidence="2" type="ORF">TrLO_g13324</name>
</gene>
<feature type="chain" id="PRO_5040727659" evidence="1">
    <location>
        <begin position="20"/>
        <end position="216"/>
    </location>
</feature>
<dbReference type="AlphaFoldDB" id="A0A9W7FVL8"/>
<accession>A0A9W7FVL8</accession>
<comment type="caution">
    <text evidence="2">The sequence shown here is derived from an EMBL/GenBank/DDBJ whole genome shotgun (WGS) entry which is preliminary data.</text>
</comment>
<proteinExistence type="predicted"/>
<organism evidence="2 3">
    <name type="scientific">Triparma laevis f. longispina</name>
    <dbReference type="NCBI Taxonomy" id="1714387"/>
    <lineage>
        <taxon>Eukaryota</taxon>
        <taxon>Sar</taxon>
        <taxon>Stramenopiles</taxon>
        <taxon>Ochrophyta</taxon>
        <taxon>Bolidophyceae</taxon>
        <taxon>Parmales</taxon>
        <taxon>Triparmaceae</taxon>
        <taxon>Triparma</taxon>
    </lineage>
</organism>
<protein>
    <submittedName>
        <fullName evidence="2">Uncharacterized protein</fullName>
    </submittedName>
</protein>
<dbReference type="EMBL" id="BRXW01000346">
    <property type="protein sequence ID" value="GMI18790.1"/>
    <property type="molecule type" value="Genomic_DNA"/>
</dbReference>
<name>A0A9W7FVL8_9STRA</name>
<dbReference type="Proteomes" id="UP001165122">
    <property type="component" value="Unassembled WGS sequence"/>
</dbReference>
<evidence type="ECO:0000313" key="3">
    <source>
        <dbReference type="Proteomes" id="UP001165122"/>
    </source>
</evidence>
<reference evidence="3" key="1">
    <citation type="journal article" date="2023" name="Commun. Biol.">
        <title>Genome analysis of Parmales, the sister group of diatoms, reveals the evolutionary specialization of diatoms from phago-mixotrophs to photoautotrophs.</title>
        <authorList>
            <person name="Ban H."/>
            <person name="Sato S."/>
            <person name="Yoshikawa S."/>
            <person name="Yamada K."/>
            <person name="Nakamura Y."/>
            <person name="Ichinomiya M."/>
            <person name="Sato N."/>
            <person name="Blanc-Mathieu R."/>
            <person name="Endo H."/>
            <person name="Kuwata A."/>
            <person name="Ogata H."/>
        </authorList>
    </citation>
    <scope>NUCLEOTIDE SEQUENCE [LARGE SCALE GENOMIC DNA]</scope>
    <source>
        <strain evidence="3">NIES 3700</strain>
    </source>
</reference>
<dbReference type="Gene3D" id="3.30.360.10">
    <property type="entry name" value="Dihydrodipicolinate Reductase, domain 2"/>
    <property type="match status" value="1"/>
</dbReference>
<feature type="signal peptide" evidence="1">
    <location>
        <begin position="1"/>
        <end position="19"/>
    </location>
</feature>
<dbReference type="OrthoDB" id="39680at2759"/>
<evidence type="ECO:0000256" key="1">
    <source>
        <dbReference type="SAM" id="SignalP"/>
    </source>
</evidence>
<keyword evidence="1" id="KW-0732">Signal</keyword>